<dbReference type="HOGENOM" id="CLU_2744099_0_0_1"/>
<dbReference type="Gramene" id="OGLUM01G21320.1">
    <property type="protein sequence ID" value="OGLUM01G21320.1"/>
    <property type="gene ID" value="OGLUM01G21320"/>
</dbReference>
<evidence type="ECO:0000313" key="2">
    <source>
        <dbReference type="EnsemblPlants" id="OGLUM01G21320.1"/>
    </source>
</evidence>
<dbReference type="EnsemblPlants" id="OGLUM01G21320.1">
    <property type="protein sequence ID" value="OGLUM01G21320.1"/>
    <property type="gene ID" value="OGLUM01G21320"/>
</dbReference>
<dbReference type="Proteomes" id="UP000026961">
    <property type="component" value="Chromosome 1"/>
</dbReference>
<protein>
    <submittedName>
        <fullName evidence="2">Uncharacterized protein</fullName>
    </submittedName>
</protein>
<reference evidence="2" key="1">
    <citation type="submission" date="2013-08" db="EMBL/GenBank/DDBJ databases">
        <title>Oryza genome evolution.</title>
        <authorList>
            <person name="Wing R.A."/>
            <person name="Panaud O."/>
            <person name="Oliveira A.C."/>
        </authorList>
    </citation>
    <scope>NUCLEOTIDE SEQUENCE</scope>
</reference>
<name>A0A0D9Y9U4_9ORYZ</name>
<keyword evidence="3" id="KW-1185">Reference proteome</keyword>
<reference evidence="2" key="3">
    <citation type="submission" date="2018-05" db="EMBL/GenBank/DDBJ databases">
        <title>OgluRS3 (Oryza glumaepatula Reference Sequence Version 3).</title>
        <authorList>
            <person name="Zhang J."/>
            <person name="Kudrna D."/>
            <person name="Lee S."/>
            <person name="Talag J."/>
            <person name="Welchert J."/>
            <person name="Wing R.A."/>
        </authorList>
    </citation>
    <scope>NUCLEOTIDE SEQUENCE [LARGE SCALE GENOMIC DNA]</scope>
</reference>
<organism evidence="2">
    <name type="scientific">Oryza glumipatula</name>
    <dbReference type="NCBI Taxonomy" id="40148"/>
    <lineage>
        <taxon>Eukaryota</taxon>
        <taxon>Viridiplantae</taxon>
        <taxon>Streptophyta</taxon>
        <taxon>Embryophyta</taxon>
        <taxon>Tracheophyta</taxon>
        <taxon>Spermatophyta</taxon>
        <taxon>Magnoliopsida</taxon>
        <taxon>Liliopsida</taxon>
        <taxon>Poales</taxon>
        <taxon>Poaceae</taxon>
        <taxon>BOP clade</taxon>
        <taxon>Oryzoideae</taxon>
        <taxon>Oryzeae</taxon>
        <taxon>Oryzinae</taxon>
        <taxon>Oryza</taxon>
    </lineage>
</organism>
<sequence>MLGSVQTKKSQTGRTRQALGSSVQLDFSSCWARGSSDKLEAIATVIHDPWRSSPSAVDHDPSCSQIIAQVI</sequence>
<evidence type="ECO:0000313" key="3">
    <source>
        <dbReference type="Proteomes" id="UP000026961"/>
    </source>
</evidence>
<reference evidence="2" key="2">
    <citation type="submission" date="2015-04" db="UniProtKB">
        <authorList>
            <consortium name="EnsemblPlants"/>
        </authorList>
    </citation>
    <scope>IDENTIFICATION</scope>
</reference>
<dbReference type="AlphaFoldDB" id="A0A0D9Y9U4"/>
<evidence type="ECO:0000256" key="1">
    <source>
        <dbReference type="SAM" id="MobiDB-lite"/>
    </source>
</evidence>
<accession>A0A0D9Y9U4</accession>
<proteinExistence type="predicted"/>
<feature type="region of interest" description="Disordered" evidence="1">
    <location>
        <begin position="1"/>
        <end position="21"/>
    </location>
</feature>